<accession>A0A182QWM4</accession>
<dbReference type="AlphaFoldDB" id="A0A182QWM4"/>
<reference evidence="2" key="2">
    <citation type="submission" date="2020-05" db="UniProtKB">
        <authorList>
            <consortium name="EnsemblMetazoa"/>
        </authorList>
    </citation>
    <scope>IDENTIFICATION</scope>
    <source>
        <strain evidence="2">FAR1</strain>
    </source>
</reference>
<proteinExistence type="predicted"/>
<keyword evidence="1" id="KW-0732">Signal</keyword>
<evidence type="ECO:0000313" key="3">
    <source>
        <dbReference type="Proteomes" id="UP000075886"/>
    </source>
</evidence>
<evidence type="ECO:0000313" key="2">
    <source>
        <dbReference type="EnsemblMetazoa" id="AFAF018343-PA"/>
    </source>
</evidence>
<feature type="signal peptide" evidence="1">
    <location>
        <begin position="1"/>
        <end position="27"/>
    </location>
</feature>
<organism evidence="2 3">
    <name type="scientific">Anopheles farauti</name>
    <dbReference type="NCBI Taxonomy" id="69004"/>
    <lineage>
        <taxon>Eukaryota</taxon>
        <taxon>Metazoa</taxon>
        <taxon>Ecdysozoa</taxon>
        <taxon>Arthropoda</taxon>
        <taxon>Hexapoda</taxon>
        <taxon>Insecta</taxon>
        <taxon>Pterygota</taxon>
        <taxon>Neoptera</taxon>
        <taxon>Endopterygota</taxon>
        <taxon>Diptera</taxon>
        <taxon>Nematocera</taxon>
        <taxon>Culicoidea</taxon>
        <taxon>Culicidae</taxon>
        <taxon>Anophelinae</taxon>
        <taxon>Anopheles</taxon>
    </lineage>
</organism>
<dbReference type="Proteomes" id="UP000075886">
    <property type="component" value="Unassembled WGS sequence"/>
</dbReference>
<protein>
    <recommendedName>
        <fullName evidence="4">Protein TsetseEP domain-containing protein</fullName>
    </recommendedName>
</protein>
<dbReference type="PROSITE" id="PS51257">
    <property type="entry name" value="PROKAR_LIPOPROTEIN"/>
    <property type="match status" value="1"/>
</dbReference>
<evidence type="ECO:0008006" key="4">
    <source>
        <dbReference type="Google" id="ProtNLM"/>
    </source>
</evidence>
<dbReference type="EMBL" id="AXCN02002097">
    <property type="status" value="NOT_ANNOTATED_CDS"/>
    <property type="molecule type" value="Genomic_DNA"/>
</dbReference>
<reference evidence="3" key="1">
    <citation type="submission" date="2014-01" db="EMBL/GenBank/DDBJ databases">
        <title>The Genome Sequence of Anopheles farauti FAR1 (V2).</title>
        <authorList>
            <consortium name="The Broad Institute Genomics Platform"/>
            <person name="Neafsey D.E."/>
            <person name="Besansky N."/>
            <person name="Howell P."/>
            <person name="Walton C."/>
            <person name="Young S.K."/>
            <person name="Zeng Q."/>
            <person name="Gargeya S."/>
            <person name="Fitzgerald M."/>
            <person name="Haas B."/>
            <person name="Abouelleil A."/>
            <person name="Allen A.W."/>
            <person name="Alvarado L."/>
            <person name="Arachchi H.M."/>
            <person name="Berlin A.M."/>
            <person name="Chapman S.B."/>
            <person name="Gainer-Dewar J."/>
            <person name="Goldberg J."/>
            <person name="Griggs A."/>
            <person name="Gujja S."/>
            <person name="Hansen M."/>
            <person name="Howarth C."/>
            <person name="Imamovic A."/>
            <person name="Ireland A."/>
            <person name="Larimer J."/>
            <person name="McCowan C."/>
            <person name="Murphy C."/>
            <person name="Pearson M."/>
            <person name="Poon T.W."/>
            <person name="Priest M."/>
            <person name="Roberts A."/>
            <person name="Saif S."/>
            <person name="Shea T."/>
            <person name="Sisk P."/>
            <person name="Sykes S."/>
            <person name="Wortman J."/>
            <person name="Nusbaum C."/>
            <person name="Birren B."/>
        </authorList>
    </citation>
    <scope>NUCLEOTIDE SEQUENCE [LARGE SCALE GENOMIC DNA]</scope>
    <source>
        <strain evidence="3">FAR1</strain>
    </source>
</reference>
<keyword evidence="3" id="KW-1185">Reference proteome</keyword>
<name>A0A182QWM4_9DIPT</name>
<feature type="chain" id="PRO_5045904864" description="Protein TsetseEP domain-containing protein" evidence="1">
    <location>
        <begin position="28"/>
        <end position="506"/>
    </location>
</feature>
<evidence type="ECO:0000256" key="1">
    <source>
        <dbReference type="SAM" id="SignalP"/>
    </source>
</evidence>
<sequence>MKSCVTKMKLFKICCLLVVCSILGCEALFGVEVTPNIAEAATIINACSRLVSVSQQITNAVNNLGEPAFVTSLFQSGATSLPSSVQQTYSSIALIARDLQTVTNANSGDLNTIFSSLSTNINTFTDTSIETRFSKWLTLVSSLDFSIIQLTLTDLVSFIDGILKPALLKLSSTRISQATFYSSVPKQDVNSIAQKLNALAQFHETVVLPYVTRVVSAFRLSSDKLTQFISTSDQAFQSIEGTLSSSYMRFIELNRMFRSAANEMLPTIQSCVDQFTKRIGEFHDLYIGGSAADYAKASSEMYNTYLQTITNQMTVIGNRLERARNSMSDNPLKSVGSALLVGLGAMNAGVLFTLQQSSNSTKVTCIEQAMNKFTSDFGNLLRNTFTECFTGHEYDLSAPTNAIITVVRDIQSDMAQYVNQLTSVISGLSNSSPASARMQADMFLTAYFSQRLTIMDTILQQLVNMATELGVDYDLLIGKSRYCLQTSVVVAERMAGSFSQSVFLCL</sequence>
<dbReference type="EnsemblMetazoa" id="AFAF018343-RA">
    <property type="protein sequence ID" value="AFAF018343-PA"/>
    <property type="gene ID" value="AFAF018343"/>
</dbReference>
<dbReference type="VEuPathDB" id="VectorBase:AFAF018343"/>